<accession>A0AC34F2V8</accession>
<reference evidence="2" key="1">
    <citation type="submission" date="2022-11" db="UniProtKB">
        <authorList>
            <consortium name="WormBaseParasite"/>
        </authorList>
    </citation>
    <scope>IDENTIFICATION</scope>
</reference>
<protein>
    <submittedName>
        <fullName evidence="2">Uncharacterized protein</fullName>
    </submittedName>
</protein>
<dbReference type="WBParaSite" id="ES5_v2.g11225.t1">
    <property type="protein sequence ID" value="ES5_v2.g11225.t1"/>
    <property type="gene ID" value="ES5_v2.g11225"/>
</dbReference>
<proteinExistence type="predicted"/>
<name>A0AC34F2V8_9BILA</name>
<dbReference type="Proteomes" id="UP000887579">
    <property type="component" value="Unplaced"/>
</dbReference>
<evidence type="ECO:0000313" key="1">
    <source>
        <dbReference type="Proteomes" id="UP000887579"/>
    </source>
</evidence>
<sequence>MRHLYLFFQCFFVLVLVGSIEYHGNRRFYTTIIDEKTYIALHALNEQIKLIFPKEKNFSVLASAITVFSPSNKKCQDTENILNFTLLIDVEKYIRGEIKIRKMGVIEKVWLLLFEKCYNNEDAYDINLIDDTISTLSGSSCFRDGAPFQSFDDTKNGIELKVNGAFNCQVFMVLVTTFYVIV</sequence>
<organism evidence="1 2">
    <name type="scientific">Panagrolaimus sp. ES5</name>
    <dbReference type="NCBI Taxonomy" id="591445"/>
    <lineage>
        <taxon>Eukaryota</taxon>
        <taxon>Metazoa</taxon>
        <taxon>Ecdysozoa</taxon>
        <taxon>Nematoda</taxon>
        <taxon>Chromadorea</taxon>
        <taxon>Rhabditida</taxon>
        <taxon>Tylenchina</taxon>
        <taxon>Panagrolaimomorpha</taxon>
        <taxon>Panagrolaimoidea</taxon>
        <taxon>Panagrolaimidae</taxon>
        <taxon>Panagrolaimus</taxon>
    </lineage>
</organism>
<evidence type="ECO:0000313" key="2">
    <source>
        <dbReference type="WBParaSite" id="ES5_v2.g11225.t1"/>
    </source>
</evidence>